<dbReference type="Proteomes" id="UP000789702">
    <property type="component" value="Unassembled WGS sequence"/>
</dbReference>
<feature type="non-terminal residue" evidence="1">
    <location>
        <position position="63"/>
    </location>
</feature>
<organism evidence="1 2">
    <name type="scientific">Dentiscutata heterogama</name>
    <dbReference type="NCBI Taxonomy" id="1316150"/>
    <lineage>
        <taxon>Eukaryota</taxon>
        <taxon>Fungi</taxon>
        <taxon>Fungi incertae sedis</taxon>
        <taxon>Mucoromycota</taxon>
        <taxon>Glomeromycotina</taxon>
        <taxon>Glomeromycetes</taxon>
        <taxon>Diversisporales</taxon>
        <taxon>Gigasporaceae</taxon>
        <taxon>Dentiscutata</taxon>
    </lineage>
</organism>
<evidence type="ECO:0000313" key="1">
    <source>
        <dbReference type="EMBL" id="CAG8771715.1"/>
    </source>
</evidence>
<proteinExistence type="predicted"/>
<dbReference type="EMBL" id="CAJVPU010057243">
    <property type="protein sequence ID" value="CAG8771715.1"/>
    <property type="molecule type" value="Genomic_DNA"/>
</dbReference>
<accession>A0ACA9R0D0</accession>
<comment type="caution">
    <text evidence="1">The sequence shown here is derived from an EMBL/GenBank/DDBJ whole genome shotgun (WGS) entry which is preliminary data.</text>
</comment>
<sequence length="63" mass="7521">KIDIQPTATILEKSRNNIVLFKETMKLEIIKNLYTKPHEEVNRFHDEQKSLTLKIDKHIAEYI</sequence>
<feature type="non-terminal residue" evidence="1">
    <location>
        <position position="1"/>
    </location>
</feature>
<name>A0ACA9R0D0_9GLOM</name>
<protein>
    <submittedName>
        <fullName evidence="1">12077_t:CDS:1</fullName>
    </submittedName>
</protein>
<evidence type="ECO:0000313" key="2">
    <source>
        <dbReference type="Proteomes" id="UP000789702"/>
    </source>
</evidence>
<keyword evidence="2" id="KW-1185">Reference proteome</keyword>
<reference evidence="1" key="1">
    <citation type="submission" date="2021-06" db="EMBL/GenBank/DDBJ databases">
        <authorList>
            <person name="Kallberg Y."/>
            <person name="Tangrot J."/>
            <person name="Rosling A."/>
        </authorList>
    </citation>
    <scope>NUCLEOTIDE SEQUENCE</scope>
    <source>
        <strain evidence="1">IL203A</strain>
    </source>
</reference>
<gene>
    <name evidence="1" type="ORF">DHETER_LOCUS15871</name>
</gene>